<feature type="domain" description="DUF4832" evidence="1">
    <location>
        <begin position="220"/>
        <end position="441"/>
    </location>
</feature>
<dbReference type="Pfam" id="PF16173">
    <property type="entry name" value="DUF4874"/>
    <property type="match status" value="1"/>
</dbReference>
<accession>A0ABR7MTQ1</accession>
<name>A0ABR7MTQ1_9FIRM</name>
<reference evidence="3 4" key="1">
    <citation type="submission" date="2020-08" db="EMBL/GenBank/DDBJ databases">
        <title>Genome public.</title>
        <authorList>
            <person name="Liu C."/>
            <person name="Sun Q."/>
        </authorList>
    </citation>
    <scope>NUCLEOTIDE SEQUENCE [LARGE SCALE GENOMIC DNA]</scope>
    <source>
        <strain evidence="3 4">BX3</strain>
    </source>
</reference>
<organism evidence="3 4">
    <name type="scientific">Jutongia hominis</name>
    <dbReference type="NCBI Taxonomy" id="2763664"/>
    <lineage>
        <taxon>Bacteria</taxon>
        <taxon>Bacillati</taxon>
        <taxon>Bacillota</taxon>
        <taxon>Clostridia</taxon>
        <taxon>Lachnospirales</taxon>
        <taxon>Lachnospiraceae</taxon>
        <taxon>Jutongia</taxon>
    </lineage>
</organism>
<sequence length="468" mass="54257">MYYYHTHHITAVFTKQEQKEIAVNKSRPECGWFQLYSYYLKPQTNLTADELYYEVSDKDNYEYRLSLVEFNLAEYASSSLDLAAVKNIQTVLTQFQKTRSKVIVRFLYDWDGNGEAKEPKQLTIILKHMKTVAPLLNEYKDIIYTTQGIFVGSWGEMHDSKFLNNQDMTTLLLYYASLTDSSIYLSVRTPEQYQTIFSEWEKHKDRYKKYAITKKELTKRLGLFNDGILGSISDLGSYRDADDTTKTAQERLDARKKALSFQDTLCLHVPNGGEVIQSTDSSLSTTKDAITTLQQMHVSYLNQLYDKDAITLWKKAVYHQKNSPYDGSTLYDYITNHLGARPVLTDSSVSYHPFQKGDAKGTITVENTGFSNYYHKKDFQLVCINKETKKETTLVSSDRLKNANPLYWDSRKKTVISYRFSPFSFEDGAYLLLARLSDPITREELFFANDSYDKQYRGYVLGTLQIKR</sequence>
<keyword evidence="4" id="KW-1185">Reference proteome</keyword>
<comment type="caution">
    <text evidence="3">The sequence shown here is derived from an EMBL/GenBank/DDBJ whole genome shotgun (WGS) entry which is preliminary data.</text>
</comment>
<dbReference type="EMBL" id="JACRSW010000027">
    <property type="protein sequence ID" value="MBC8557187.1"/>
    <property type="molecule type" value="Genomic_DNA"/>
</dbReference>
<evidence type="ECO:0000259" key="1">
    <source>
        <dbReference type="Pfam" id="PF16116"/>
    </source>
</evidence>
<evidence type="ECO:0000259" key="2">
    <source>
        <dbReference type="Pfam" id="PF16173"/>
    </source>
</evidence>
<dbReference type="InterPro" id="IPR032267">
    <property type="entry name" value="DUF4832"/>
</dbReference>
<evidence type="ECO:0000313" key="3">
    <source>
        <dbReference type="EMBL" id="MBC8557187.1"/>
    </source>
</evidence>
<protein>
    <submittedName>
        <fullName evidence="3">DUF4874 domain-containing protein</fullName>
    </submittedName>
</protein>
<dbReference type="InterPro" id="IPR032379">
    <property type="entry name" value="DUF4874"/>
</dbReference>
<dbReference type="Proteomes" id="UP000637513">
    <property type="component" value="Unassembled WGS sequence"/>
</dbReference>
<proteinExistence type="predicted"/>
<feature type="domain" description="DUF4874" evidence="2">
    <location>
        <begin position="28"/>
        <end position="191"/>
    </location>
</feature>
<gene>
    <name evidence="3" type="ORF">H8700_05655</name>
</gene>
<dbReference type="Pfam" id="PF16116">
    <property type="entry name" value="DUF4832"/>
    <property type="match status" value="1"/>
</dbReference>
<evidence type="ECO:0000313" key="4">
    <source>
        <dbReference type="Proteomes" id="UP000637513"/>
    </source>
</evidence>
<dbReference type="RefSeq" id="WP_249304184.1">
    <property type="nucleotide sequence ID" value="NZ_JACRSW010000027.1"/>
</dbReference>